<keyword evidence="6" id="KW-1003">Cell membrane</keyword>
<evidence type="ECO:0000256" key="12">
    <source>
        <dbReference type="PIRSR" id="PIRSR600223-1"/>
    </source>
</evidence>
<dbReference type="InterPro" id="IPR000223">
    <property type="entry name" value="Pept_S26A_signal_pept_1"/>
</dbReference>
<dbReference type="EC" id="3.4.21.89" evidence="4 13"/>
<dbReference type="GO" id="GO:0006465">
    <property type="term" value="P:signal peptide processing"/>
    <property type="evidence" value="ECO:0007669"/>
    <property type="project" value="InterPro"/>
</dbReference>
<evidence type="ECO:0000256" key="5">
    <source>
        <dbReference type="ARBA" id="ARBA00019232"/>
    </source>
</evidence>
<keyword evidence="7 13" id="KW-0645">Protease</keyword>
<reference evidence="16 17" key="1">
    <citation type="journal article" date="2012" name="Mol. Biol. Evol.">
        <title>Genome reduction and co-evolution between the primary and secondary bacterial symbionts of psyllids.</title>
        <authorList>
            <person name="Sloan D.B."/>
            <person name="Moran N.A."/>
        </authorList>
    </citation>
    <scope>NUCLEOTIDE SEQUENCE [LARGE SCALE GENOMIC DNA]</scope>
    <source>
        <strain evidence="16">Ceuc_S</strain>
    </source>
</reference>
<dbReference type="PATRIC" id="fig|1199245.3.peg.897"/>
<keyword evidence="10" id="KW-1133">Transmembrane helix</keyword>
<dbReference type="InterPro" id="IPR036286">
    <property type="entry name" value="LexA/Signal_pep-like_sf"/>
</dbReference>
<gene>
    <name evidence="16" type="ORF">A359_07750</name>
</gene>
<evidence type="ECO:0000256" key="3">
    <source>
        <dbReference type="ARBA" id="ARBA00009370"/>
    </source>
</evidence>
<feature type="active site" evidence="12">
    <location>
        <position position="96"/>
    </location>
</feature>
<dbReference type="InterPro" id="IPR019757">
    <property type="entry name" value="Pept_S26A_signal_pept_1_Lys-AS"/>
</dbReference>
<dbReference type="GO" id="GO:0009003">
    <property type="term" value="F:signal peptidase activity"/>
    <property type="evidence" value="ECO:0007669"/>
    <property type="project" value="UniProtKB-EC"/>
</dbReference>
<keyword evidence="8" id="KW-0812">Transmembrane</keyword>
<evidence type="ECO:0000256" key="10">
    <source>
        <dbReference type="ARBA" id="ARBA00022989"/>
    </source>
</evidence>
<evidence type="ECO:0000313" key="17">
    <source>
        <dbReference type="Proteomes" id="UP000003936"/>
    </source>
</evidence>
<comment type="subcellular location">
    <subcellularLocation>
        <location evidence="2">Cell membrane</location>
        <topology evidence="2">Multi-pass membrane protein</topology>
    </subcellularLocation>
    <subcellularLocation>
        <location evidence="14">Membrane</location>
        <topology evidence="14">Multi-pass membrane protein</topology>
    </subcellularLocation>
</comment>
<comment type="catalytic activity">
    <reaction evidence="1 13">
        <text>Cleavage of hydrophobic, N-terminal signal or leader sequences from secreted and periplasmic proteins.</text>
        <dbReference type="EC" id="3.4.21.89"/>
    </reaction>
</comment>
<dbReference type="InterPro" id="IPR019756">
    <property type="entry name" value="Pept_S26A_signal_pept_1_Ser-AS"/>
</dbReference>
<evidence type="ECO:0000256" key="14">
    <source>
        <dbReference type="RuleBase" id="RU362042"/>
    </source>
</evidence>
<name>J3Z4C7_9ENTR</name>
<evidence type="ECO:0000256" key="9">
    <source>
        <dbReference type="ARBA" id="ARBA00022801"/>
    </source>
</evidence>
<dbReference type="Gene3D" id="2.170.230.10">
    <property type="match status" value="1"/>
</dbReference>
<dbReference type="OrthoDB" id="9815782at2"/>
<dbReference type="GO" id="GO:0004252">
    <property type="term" value="F:serine-type endopeptidase activity"/>
    <property type="evidence" value="ECO:0007669"/>
    <property type="project" value="InterPro"/>
</dbReference>
<dbReference type="NCBIfam" id="TIGR02227">
    <property type="entry name" value="sigpep_I_bact"/>
    <property type="match status" value="2"/>
</dbReference>
<evidence type="ECO:0000256" key="11">
    <source>
        <dbReference type="ARBA" id="ARBA00023136"/>
    </source>
</evidence>
<feature type="domain" description="Peptidase S26" evidence="15">
    <location>
        <begin position="67"/>
        <end position="301"/>
    </location>
</feature>
<dbReference type="EMBL" id="CP003546">
    <property type="protein sequence ID" value="AFP85144.1"/>
    <property type="molecule type" value="Genomic_DNA"/>
</dbReference>
<evidence type="ECO:0000256" key="13">
    <source>
        <dbReference type="RuleBase" id="RU003993"/>
    </source>
</evidence>
<evidence type="ECO:0000256" key="2">
    <source>
        <dbReference type="ARBA" id="ARBA00004651"/>
    </source>
</evidence>
<accession>J3Z4C7</accession>
<dbReference type="PROSITE" id="PS00501">
    <property type="entry name" value="SPASE_I_1"/>
    <property type="match status" value="1"/>
</dbReference>
<dbReference type="PANTHER" id="PTHR43390">
    <property type="entry name" value="SIGNAL PEPTIDASE I"/>
    <property type="match status" value="1"/>
</dbReference>
<dbReference type="Pfam" id="PF10502">
    <property type="entry name" value="Peptidase_S26"/>
    <property type="match status" value="1"/>
</dbReference>
<dbReference type="KEGG" id="sect:A359_07750"/>
<evidence type="ECO:0000256" key="7">
    <source>
        <dbReference type="ARBA" id="ARBA00022670"/>
    </source>
</evidence>
<sequence precursor="true">MAKMFTLILTLTTLITGVLWCVERFNLASARRRQVRIWGKKHTTKAAEVKAGHEVAIHLSANPGWLKTSASIFPVLLFVFIVRSFFFEPFQIPSGSMMPTLLVGDFVLVKKFSYGIKDPITQMMLIETGHPQRGDVVVFKYPLNSRLNYIKRVVGLPGDRINYDPTHKRVTVCPGSAPALPITYSECTLRDVVSQPSNATSIPEASSNFLKATPNNLPDDVIFLAKRKESFGGTSHNVLTVLGQKDPVGMYYQQPGSALGEWIVPKGEYFMMGDNRDNSSDSRYWGFVPERNLLGKATIIWMSFDKQEGQWPTGIRCSRIGRIY</sequence>
<dbReference type="PROSITE" id="PS00761">
    <property type="entry name" value="SPASE_I_3"/>
    <property type="match status" value="1"/>
</dbReference>
<evidence type="ECO:0000256" key="8">
    <source>
        <dbReference type="ARBA" id="ARBA00022692"/>
    </source>
</evidence>
<keyword evidence="9 13" id="KW-0378">Hydrolase</keyword>
<evidence type="ECO:0000256" key="1">
    <source>
        <dbReference type="ARBA" id="ARBA00000677"/>
    </source>
</evidence>
<dbReference type="InterPro" id="IPR019766">
    <property type="entry name" value="Sign_pep_all-beta_subdom"/>
</dbReference>
<organism evidence="16 17">
    <name type="scientific">secondary endosymbiont of Ctenarytaina eucalypti</name>
    <dbReference type="NCBI Taxonomy" id="1199245"/>
    <lineage>
        <taxon>Bacteria</taxon>
        <taxon>Pseudomonadati</taxon>
        <taxon>Pseudomonadota</taxon>
        <taxon>Gammaproteobacteria</taxon>
        <taxon>Enterobacterales</taxon>
        <taxon>Enterobacteriaceae</taxon>
        <taxon>aphid secondary symbionts</taxon>
    </lineage>
</organism>
<keyword evidence="11" id="KW-0472">Membrane</keyword>
<evidence type="ECO:0000256" key="4">
    <source>
        <dbReference type="ARBA" id="ARBA00013208"/>
    </source>
</evidence>
<dbReference type="GO" id="GO:0005886">
    <property type="term" value="C:plasma membrane"/>
    <property type="evidence" value="ECO:0007669"/>
    <property type="project" value="UniProtKB-SubCell"/>
</dbReference>
<evidence type="ECO:0000259" key="15">
    <source>
        <dbReference type="Pfam" id="PF10502"/>
    </source>
</evidence>
<proteinExistence type="inferred from homology"/>
<dbReference type="SUPFAM" id="SSF51306">
    <property type="entry name" value="LexA/Signal peptidase"/>
    <property type="match status" value="1"/>
</dbReference>
<dbReference type="CDD" id="cd06530">
    <property type="entry name" value="S26_SPase_I"/>
    <property type="match status" value="1"/>
</dbReference>
<dbReference type="PROSITE" id="PS00760">
    <property type="entry name" value="SPASE_I_2"/>
    <property type="match status" value="1"/>
</dbReference>
<comment type="similarity">
    <text evidence="3 14">Belongs to the peptidase S26 family.</text>
</comment>
<dbReference type="STRING" id="1199245.A359_07750"/>
<dbReference type="InterPro" id="IPR019758">
    <property type="entry name" value="Pept_S26A_signal_pept_1_CS"/>
</dbReference>
<dbReference type="RefSeq" id="WP_014888441.1">
    <property type="nucleotide sequence ID" value="NC_018419.1"/>
</dbReference>
<dbReference type="PRINTS" id="PR00727">
    <property type="entry name" value="LEADERPTASE"/>
</dbReference>
<evidence type="ECO:0000313" key="16">
    <source>
        <dbReference type="EMBL" id="AFP85144.1"/>
    </source>
</evidence>
<keyword evidence="17" id="KW-1185">Reference proteome</keyword>
<dbReference type="PANTHER" id="PTHR43390:SF1">
    <property type="entry name" value="CHLOROPLAST PROCESSING PEPTIDASE"/>
    <property type="match status" value="1"/>
</dbReference>
<dbReference type="Gene3D" id="2.10.109.10">
    <property type="entry name" value="Umud Fragment, subunit A"/>
    <property type="match status" value="1"/>
</dbReference>
<dbReference type="Proteomes" id="UP000003936">
    <property type="component" value="Chromosome"/>
</dbReference>
<dbReference type="InterPro" id="IPR019533">
    <property type="entry name" value="Peptidase_S26"/>
</dbReference>
<feature type="active site" evidence="12">
    <location>
        <position position="151"/>
    </location>
</feature>
<dbReference type="HOGENOM" id="CLU_028723_1_1_6"/>
<dbReference type="NCBIfam" id="NF008114">
    <property type="entry name" value="PRK10861.1"/>
    <property type="match status" value="1"/>
</dbReference>
<evidence type="ECO:0000256" key="6">
    <source>
        <dbReference type="ARBA" id="ARBA00022475"/>
    </source>
</evidence>
<dbReference type="MEROPS" id="S26.001"/>
<dbReference type="AlphaFoldDB" id="J3Z4C7"/>
<protein>
    <recommendedName>
        <fullName evidence="5 13">Signal peptidase I</fullName>
        <ecNumber evidence="4 13">3.4.21.89</ecNumber>
    </recommendedName>
</protein>